<dbReference type="RefSeq" id="WP_203940603.1">
    <property type="nucleotide sequence ID" value="NZ_BAAAGJ010000011.1"/>
</dbReference>
<dbReference type="SUPFAM" id="SSF55874">
    <property type="entry name" value="ATPase domain of HSP90 chaperone/DNA topoisomerase II/histidine kinase"/>
    <property type="match status" value="1"/>
</dbReference>
<evidence type="ECO:0000256" key="1">
    <source>
        <dbReference type="ARBA" id="ARBA00013081"/>
    </source>
</evidence>
<comment type="catalytic activity">
    <reaction evidence="12">
        <text>O-phospho-L-seryl-[protein] + H2O = L-seryl-[protein] + phosphate</text>
        <dbReference type="Rhea" id="RHEA:20629"/>
        <dbReference type="Rhea" id="RHEA-COMP:9863"/>
        <dbReference type="Rhea" id="RHEA-COMP:11604"/>
        <dbReference type="ChEBI" id="CHEBI:15377"/>
        <dbReference type="ChEBI" id="CHEBI:29999"/>
        <dbReference type="ChEBI" id="CHEBI:43474"/>
        <dbReference type="ChEBI" id="CHEBI:83421"/>
        <dbReference type="EC" id="3.1.3.16"/>
    </reaction>
</comment>
<dbReference type="EC" id="3.1.3.16" evidence="1"/>
<dbReference type="InterPro" id="IPR052016">
    <property type="entry name" value="Bact_Sigma-Reg"/>
</dbReference>
<dbReference type="InterPro" id="IPR003018">
    <property type="entry name" value="GAF"/>
</dbReference>
<dbReference type="PANTHER" id="PTHR43156:SF2">
    <property type="entry name" value="STAGE II SPORULATION PROTEIN E"/>
    <property type="match status" value="1"/>
</dbReference>
<dbReference type="SUPFAM" id="SSF81606">
    <property type="entry name" value="PP2C-like"/>
    <property type="match status" value="1"/>
</dbReference>
<evidence type="ECO:0000256" key="11">
    <source>
        <dbReference type="ARBA" id="ARBA00023211"/>
    </source>
</evidence>
<evidence type="ECO:0000256" key="3">
    <source>
        <dbReference type="ARBA" id="ARBA00022679"/>
    </source>
</evidence>
<dbReference type="CDD" id="cd16936">
    <property type="entry name" value="HATPase_RsbW-like"/>
    <property type="match status" value="1"/>
</dbReference>
<dbReference type="InterPro" id="IPR001932">
    <property type="entry name" value="PPM-type_phosphatase-like_dom"/>
</dbReference>
<reference evidence="18" key="1">
    <citation type="submission" date="2021-01" db="EMBL/GenBank/DDBJ databases">
        <title>Whole genome shotgun sequence of Spirilliplanes yamanashiensis NBRC 15828.</title>
        <authorList>
            <person name="Komaki H."/>
            <person name="Tamura T."/>
        </authorList>
    </citation>
    <scope>NUCLEOTIDE SEQUENCE</scope>
    <source>
        <strain evidence="18">NBRC 15828</strain>
    </source>
</reference>
<keyword evidence="19" id="KW-1185">Reference proteome</keyword>
<keyword evidence="5" id="KW-0547">Nucleotide-binding</keyword>
<dbReference type="Gene3D" id="3.30.565.10">
    <property type="entry name" value="Histidine kinase-like ATPase, C-terminal domain"/>
    <property type="match status" value="1"/>
</dbReference>
<dbReference type="PANTHER" id="PTHR43156">
    <property type="entry name" value="STAGE II SPORULATION PROTEIN E-RELATED"/>
    <property type="match status" value="1"/>
</dbReference>
<evidence type="ECO:0000256" key="12">
    <source>
        <dbReference type="ARBA" id="ARBA00047761"/>
    </source>
</evidence>
<evidence type="ECO:0000256" key="10">
    <source>
        <dbReference type="ARBA" id="ARBA00022912"/>
    </source>
</evidence>
<dbReference type="InterPro" id="IPR036890">
    <property type="entry name" value="HATPase_C_sf"/>
</dbReference>
<dbReference type="Pfam" id="PF07228">
    <property type="entry name" value="SpoIIE"/>
    <property type="match status" value="1"/>
</dbReference>
<dbReference type="Proteomes" id="UP000652013">
    <property type="component" value="Unassembled WGS sequence"/>
</dbReference>
<keyword evidence="6" id="KW-0418">Kinase</keyword>
<dbReference type="SUPFAM" id="SSF55781">
    <property type="entry name" value="GAF domain-like"/>
    <property type="match status" value="1"/>
</dbReference>
<accession>A0A8J3YCS5</accession>
<evidence type="ECO:0000256" key="7">
    <source>
        <dbReference type="ARBA" id="ARBA00022801"/>
    </source>
</evidence>
<evidence type="ECO:0000313" key="18">
    <source>
        <dbReference type="EMBL" id="GIJ05387.1"/>
    </source>
</evidence>
<sequence length="687" mass="72374">MTGGADGARRLRAVRAAGAARRAAEAAPDLVAGAARAAETLLAELVDDAGRPLLAGVRLRLSPGADLATAGHTTGTGVLVDQPLGDGPALTAELHPVRPGACADDVLRTAAAGIRAGLLAHAGDAAGHRDALRDQLDRAEAALAEHDAGASRPDLLDTLQSIGRRLTSQLDLDALVQDATDAAVVATGAAFGAFFYNLIDDYGESYTLYTLSGVPRSAFERFPMPRNTEVFAPTFAGAGTVRSDDITADPRYGHNAPHAGMPEGHLPVCSYLAVPVVSPSSGEVLGGFFFGHPERARFTARHEELAEGIAGYAAIALDNARLYGRQRAMATELQRSMLPVIGTVPGFQVVGRYLPAATGSEVGGDWIDVVELPAGRTAFVIGDVMGRGVPAATVMGQVRTAIRAYALLDLPPGQVLAHVSELAAALSGHQFITCVYAVHDPAEATITYANAGHLPPAVADPDGRVTVLDERLGMPLRVGAAFAEREVPFPPGASLLLYTDGLVERRRRALPDTVTDLAAAWRDVVSRPPEEAEAACDALIRGLTQGRYDDDVALLHVRDLAADRRTAAMALTADSDVAARARQFVRDNLQRWDAAAAVDRALMIVTELVANAVRHTGAPVRLRLHAGAHRLVIAVADADHRTPRRHDPDLLEEGHRGLLLVDAFAARWGSRPTPDGKVVWAEVPLHG</sequence>
<evidence type="ECO:0000256" key="9">
    <source>
        <dbReference type="ARBA" id="ARBA00022842"/>
    </source>
</evidence>
<protein>
    <recommendedName>
        <fullName evidence="1">protein-serine/threonine phosphatase</fullName>
        <ecNumber evidence="1">3.1.3.16</ecNumber>
    </recommendedName>
    <alternativeName>
        <fullName evidence="15">Protein-serine/threonine phosphatase</fullName>
    </alternativeName>
    <alternativeName>
        <fullName evidence="14">Serine/threonine-protein kinase</fullName>
    </alternativeName>
</protein>
<feature type="domain" description="PPM-type phosphatase" evidence="17">
    <location>
        <begin position="347"/>
        <end position="559"/>
    </location>
</feature>
<keyword evidence="11" id="KW-0464">Manganese</keyword>
<evidence type="ECO:0000256" key="6">
    <source>
        <dbReference type="ARBA" id="ARBA00022777"/>
    </source>
</evidence>
<dbReference type="Pfam" id="PF13581">
    <property type="entry name" value="HATPase_c_2"/>
    <property type="match status" value="1"/>
</dbReference>
<evidence type="ECO:0000256" key="13">
    <source>
        <dbReference type="ARBA" id="ARBA00056274"/>
    </source>
</evidence>
<evidence type="ECO:0000256" key="2">
    <source>
        <dbReference type="ARBA" id="ARBA00022553"/>
    </source>
</evidence>
<dbReference type="Gene3D" id="3.60.40.10">
    <property type="entry name" value="PPM-type phosphatase domain"/>
    <property type="match status" value="1"/>
</dbReference>
<keyword evidence="7" id="KW-0378">Hydrolase</keyword>
<dbReference type="Gene3D" id="3.30.450.40">
    <property type="match status" value="1"/>
</dbReference>
<dbReference type="GO" id="GO:0005524">
    <property type="term" value="F:ATP binding"/>
    <property type="evidence" value="ECO:0007669"/>
    <property type="project" value="UniProtKB-KW"/>
</dbReference>
<dbReference type="InterPro" id="IPR029016">
    <property type="entry name" value="GAF-like_dom_sf"/>
</dbReference>
<dbReference type="AlphaFoldDB" id="A0A8J3YCS5"/>
<dbReference type="SMART" id="SM00065">
    <property type="entry name" value="GAF"/>
    <property type="match status" value="1"/>
</dbReference>
<gene>
    <name evidence="18" type="ORF">Sya03_47390</name>
</gene>
<evidence type="ECO:0000259" key="16">
    <source>
        <dbReference type="SMART" id="SM00065"/>
    </source>
</evidence>
<dbReference type="FunFam" id="3.60.40.10:FF:000005">
    <property type="entry name" value="Serine/threonine protein phosphatase"/>
    <property type="match status" value="1"/>
</dbReference>
<keyword evidence="8" id="KW-0067">ATP-binding</keyword>
<keyword evidence="3" id="KW-0808">Transferase</keyword>
<dbReference type="Pfam" id="PF13185">
    <property type="entry name" value="GAF_2"/>
    <property type="match status" value="1"/>
</dbReference>
<evidence type="ECO:0000259" key="17">
    <source>
        <dbReference type="SMART" id="SM00331"/>
    </source>
</evidence>
<dbReference type="GO" id="GO:0016301">
    <property type="term" value="F:kinase activity"/>
    <property type="evidence" value="ECO:0007669"/>
    <property type="project" value="UniProtKB-KW"/>
</dbReference>
<proteinExistence type="predicted"/>
<comment type="caution">
    <text evidence="18">The sequence shown here is derived from an EMBL/GenBank/DDBJ whole genome shotgun (WGS) entry which is preliminary data.</text>
</comment>
<feature type="domain" description="GAF" evidence="16">
    <location>
        <begin position="154"/>
        <end position="327"/>
    </location>
</feature>
<evidence type="ECO:0000256" key="14">
    <source>
        <dbReference type="ARBA" id="ARBA00075117"/>
    </source>
</evidence>
<dbReference type="SMART" id="SM00331">
    <property type="entry name" value="PP2C_SIG"/>
    <property type="match status" value="1"/>
</dbReference>
<dbReference type="EMBL" id="BOOY01000033">
    <property type="protein sequence ID" value="GIJ05387.1"/>
    <property type="molecule type" value="Genomic_DNA"/>
</dbReference>
<keyword evidence="4" id="KW-0479">Metal-binding</keyword>
<comment type="function">
    <text evidence="13">Primarily acts as an independent SigF regulator that is sensitive to the osmosensory signal, mediating the cross talk of PknD with the SigF regulon. Possesses both phosphatase and kinase activities. The kinase domain functions as a classic anti-sigma factor-like kinase to phosphorylate the anti-anti-sigma factor domain at the canonical regulatory site, and the phosphatase domain antagonizes this activity.</text>
</comment>
<dbReference type="InterPro" id="IPR003594">
    <property type="entry name" value="HATPase_dom"/>
</dbReference>
<evidence type="ECO:0000256" key="8">
    <source>
        <dbReference type="ARBA" id="ARBA00022840"/>
    </source>
</evidence>
<name>A0A8J3YCS5_9ACTN</name>
<evidence type="ECO:0000313" key="19">
    <source>
        <dbReference type="Proteomes" id="UP000652013"/>
    </source>
</evidence>
<keyword evidence="9" id="KW-0460">Magnesium</keyword>
<keyword evidence="10" id="KW-0904">Protein phosphatase</keyword>
<evidence type="ECO:0000256" key="15">
    <source>
        <dbReference type="ARBA" id="ARBA00081350"/>
    </source>
</evidence>
<dbReference type="GO" id="GO:0004722">
    <property type="term" value="F:protein serine/threonine phosphatase activity"/>
    <property type="evidence" value="ECO:0007669"/>
    <property type="project" value="UniProtKB-EC"/>
</dbReference>
<evidence type="ECO:0000256" key="5">
    <source>
        <dbReference type="ARBA" id="ARBA00022741"/>
    </source>
</evidence>
<dbReference type="InterPro" id="IPR036457">
    <property type="entry name" value="PPM-type-like_dom_sf"/>
</dbReference>
<evidence type="ECO:0000256" key="4">
    <source>
        <dbReference type="ARBA" id="ARBA00022723"/>
    </source>
</evidence>
<organism evidence="18 19">
    <name type="scientific">Spirilliplanes yamanashiensis</name>
    <dbReference type="NCBI Taxonomy" id="42233"/>
    <lineage>
        <taxon>Bacteria</taxon>
        <taxon>Bacillati</taxon>
        <taxon>Actinomycetota</taxon>
        <taxon>Actinomycetes</taxon>
        <taxon>Micromonosporales</taxon>
        <taxon>Micromonosporaceae</taxon>
        <taxon>Spirilliplanes</taxon>
    </lineage>
</organism>
<keyword evidence="2" id="KW-0597">Phosphoprotein</keyword>
<dbReference type="GO" id="GO:0046872">
    <property type="term" value="F:metal ion binding"/>
    <property type="evidence" value="ECO:0007669"/>
    <property type="project" value="UniProtKB-KW"/>
</dbReference>